<feature type="transmembrane region" description="Helical" evidence="1">
    <location>
        <begin position="16"/>
        <end position="38"/>
    </location>
</feature>
<evidence type="ECO:0000256" key="1">
    <source>
        <dbReference type="SAM" id="Phobius"/>
    </source>
</evidence>
<dbReference type="AlphaFoldDB" id="A0A9P6DWG7"/>
<gene>
    <name evidence="2" type="ORF">BS47DRAFT_1032307</name>
</gene>
<evidence type="ECO:0000313" key="3">
    <source>
        <dbReference type="Proteomes" id="UP000886523"/>
    </source>
</evidence>
<sequence length="207" mass="22867">MWCDNCLLLFPLRGGALVLSGFITIYSIVGGVLLFKYGQFVYFRYYEWDIFGAISMVCSFFWPSALIICSIRGIFMIVELNRGKSKIQWECDHGGYLYGANSDQYVGGSDPPFSTGICRYGVSGLYSAVVISVIVDLGFQVRILAALAVLPGQLFILCCLLHPPQMYMAFLNSRFSKRLLKYTGFVGPDGSGELAECFLSSGCCSCD</sequence>
<organism evidence="2 3">
    <name type="scientific">Hydnum rufescens UP504</name>
    <dbReference type="NCBI Taxonomy" id="1448309"/>
    <lineage>
        <taxon>Eukaryota</taxon>
        <taxon>Fungi</taxon>
        <taxon>Dikarya</taxon>
        <taxon>Basidiomycota</taxon>
        <taxon>Agaricomycotina</taxon>
        <taxon>Agaricomycetes</taxon>
        <taxon>Cantharellales</taxon>
        <taxon>Hydnaceae</taxon>
        <taxon>Hydnum</taxon>
    </lineage>
</organism>
<feature type="transmembrane region" description="Helical" evidence="1">
    <location>
        <begin position="117"/>
        <end position="135"/>
    </location>
</feature>
<keyword evidence="1" id="KW-0812">Transmembrane</keyword>
<comment type="caution">
    <text evidence="2">The sequence shown here is derived from an EMBL/GenBank/DDBJ whole genome shotgun (WGS) entry which is preliminary data.</text>
</comment>
<feature type="transmembrane region" description="Helical" evidence="1">
    <location>
        <begin position="50"/>
        <end position="78"/>
    </location>
</feature>
<feature type="transmembrane region" description="Helical" evidence="1">
    <location>
        <begin position="141"/>
        <end position="161"/>
    </location>
</feature>
<dbReference type="OrthoDB" id="2371309at2759"/>
<accession>A0A9P6DWG7</accession>
<dbReference type="Proteomes" id="UP000886523">
    <property type="component" value="Unassembled WGS sequence"/>
</dbReference>
<name>A0A9P6DWG7_9AGAM</name>
<dbReference type="EMBL" id="MU128982">
    <property type="protein sequence ID" value="KAF9512740.1"/>
    <property type="molecule type" value="Genomic_DNA"/>
</dbReference>
<evidence type="ECO:0000313" key="2">
    <source>
        <dbReference type="EMBL" id="KAF9512740.1"/>
    </source>
</evidence>
<keyword evidence="1" id="KW-0472">Membrane</keyword>
<keyword evidence="3" id="KW-1185">Reference proteome</keyword>
<proteinExistence type="predicted"/>
<reference evidence="2" key="1">
    <citation type="journal article" date="2020" name="Nat. Commun.">
        <title>Large-scale genome sequencing of mycorrhizal fungi provides insights into the early evolution of symbiotic traits.</title>
        <authorList>
            <person name="Miyauchi S."/>
            <person name="Kiss E."/>
            <person name="Kuo A."/>
            <person name="Drula E."/>
            <person name="Kohler A."/>
            <person name="Sanchez-Garcia M."/>
            <person name="Morin E."/>
            <person name="Andreopoulos B."/>
            <person name="Barry K.W."/>
            <person name="Bonito G."/>
            <person name="Buee M."/>
            <person name="Carver A."/>
            <person name="Chen C."/>
            <person name="Cichocki N."/>
            <person name="Clum A."/>
            <person name="Culley D."/>
            <person name="Crous P.W."/>
            <person name="Fauchery L."/>
            <person name="Girlanda M."/>
            <person name="Hayes R.D."/>
            <person name="Keri Z."/>
            <person name="LaButti K."/>
            <person name="Lipzen A."/>
            <person name="Lombard V."/>
            <person name="Magnuson J."/>
            <person name="Maillard F."/>
            <person name="Murat C."/>
            <person name="Nolan M."/>
            <person name="Ohm R.A."/>
            <person name="Pangilinan J."/>
            <person name="Pereira M.F."/>
            <person name="Perotto S."/>
            <person name="Peter M."/>
            <person name="Pfister S."/>
            <person name="Riley R."/>
            <person name="Sitrit Y."/>
            <person name="Stielow J.B."/>
            <person name="Szollosi G."/>
            <person name="Zifcakova L."/>
            <person name="Stursova M."/>
            <person name="Spatafora J.W."/>
            <person name="Tedersoo L."/>
            <person name="Vaario L.M."/>
            <person name="Yamada A."/>
            <person name="Yan M."/>
            <person name="Wang P."/>
            <person name="Xu J."/>
            <person name="Bruns T."/>
            <person name="Baldrian P."/>
            <person name="Vilgalys R."/>
            <person name="Dunand C."/>
            <person name="Henrissat B."/>
            <person name="Grigoriev I.V."/>
            <person name="Hibbett D."/>
            <person name="Nagy L.G."/>
            <person name="Martin F.M."/>
        </authorList>
    </citation>
    <scope>NUCLEOTIDE SEQUENCE</scope>
    <source>
        <strain evidence="2">UP504</strain>
    </source>
</reference>
<keyword evidence="1" id="KW-1133">Transmembrane helix</keyword>
<protein>
    <submittedName>
        <fullName evidence="2">Uncharacterized protein</fullName>
    </submittedName>
</protein>